<dbReference type="KEGG" id="bpb:bpr_I0076"/>
<feature type="transmembrane region" description="Helical" evidence="7">
    <location>
        <begin position="127"/>
        <end position="151"/>
    </location>
</feature>
<dbReference type="InterPro" id="IPR022764">
    <property type="entry name" value="Peptidase_S54_rhomboid_dom"/>
</dbReference>
<evidence type="ECO:0000313" key="10">
    <source>
        <dbReference type="Proteomes" id="UP000001299"/>
    </source>
</evidence>
<keyword evidence="3 7" id="KW-0812">Transmembrane</keyword>
<keyword evidence="10" id="KW-1185">Reference proteome</keyword>
<dbReference type="SUPFAM" id="SSF144091">
    <property type="entry name" value="Rhomboid-like"/>
    <property type="match status" value="1"/>
</dbReference>
<evidence type="ECO:0000256" key="5">
    <source>
        <dbReference type="ARBA" id="ARBA00022989"/>
    </source>
</evidence>
<dbReference type="EMBL" id="CP001810">
    <property type="protein sequence ID" value="ADL32828.1"/>
    <property type="molecule type" value="Genomic_DNA"/>
</dbReference>
<dbReference type="PANTHER" id="PTHR43731">
    <property type="entry name" value="RHOMBOID PROTEASE"/>
    <property type="match status" value="1"/>
</dbReference>
<name>E0RUD8_BUTPB</name>
<feature type="domain" description="Peptidase S54 rhomboid" evidence="8">
    <location>
        <begin position="62"/>
        <end position="201"/>
    </location>
</feature>
<keyword evidence="6 7" id="KW-0472">Membrane</keyword>
<dbReference type="STRING" id="515622.bpr_I0076"/>
<dbReference type="InterPro" id="IPR050925">
    <property type="entry name" value="Rhomboid_protease_S54"/>
</dbReference>
<evidence type="ECO:0000256" key="7">
    <source>
        <dbReference type="SAM" id="Phobius"/>
    </source>
</evidence>
<dbReference type="PANTHER" id="PTHR43731:SF14">
    <property type="entry name" value="PRESENILIN-ASSOCIATED RHOMBOID-LIKE PROTEIN, MITOCHONDRIAL"/>
    <property type="match status" value="1"/>
</dbReference>
<accession>E0RUD8</accession>
<dbReference type="HOGENOM" id="CLU_055068_3_0_9"/>
<evidence type="ECO:0000256" key="6">
    <source>
        <dbReference type="ARBA" id="ARBA00023136"/>
    </source>
</evidence>
<feature type="transmembrane region" description="Helical" evidence="7">
    <location>
        <begin position="24"/>
        <end position="48"/>
    </location>
</feature>
<evidence type="ECO:0000259" key="8">
    <source>
        <dbReference type="Pfam" id="PF01694"/>
    </source>
</evidence>
<protein>
    <submittedName>
        <fullName evidence="9">Membrane-associated peptidase rhomboid family</fullName>
    </submittedName>
</protein>
<evidence type="ECO:0000256" key="2">
    <source>
        <dbReference type="ARBA" id="ARBA00009045"/>
    </source>
</evidence>
<comment type="subcellular location">
    <subcellularLocation>
        <location evidence="1">Membrane</location>
        <topology evidence="1">Multi-pass membrane protein</topology>
    </subcellularLocation>
</comment>
<evidence type="ECO:0000313" key="9">
    <source>
        <dbReference type="EMBL" id="ADL32828.1"/>
    </source>
</evidence>
<keyword evidence="5 7" id="KW-1133">Transmembrane helix</keyword>
<dbReference type="AlphaFoldDB" id="E0RUD8"/>
<dbReference type="eggNOG" id="COG0705">
    <property type="taxonomic scope" value="Bacteria"/>
</dbReference>
<evidence type="ECO:0000256" key="3">
    <source>
        <dbReference type="ARBA" id="ARBA00022692"/>
    </source>
</evidence>
<dbReference type="Gene3D" id="1.20.1540.10">
    <property type="entry name" value="Rhomboid-like"/>
    <property type="match status" value="1"/>
</dbReference>
<feature type="transmembrane region" description="Helical" evidence="7">
    <location>
        <begin position="163"/>
        <end position="181"/>
    </location>
</feature>
<gene>
    <name evidence="9" type="ordered locus">bpr_I0076</name>
</gene>
<feature type="transmembrane region" description="Helical" evidence="7">
    <location>
        <begin position="187"/>
        <end position="206"/>
    </location>
</feature>
<keyword evidence="4" id="KW-0378">Hydrolase</keyword>
<feature type="transmembrane region" description="Helical" evidence="7">
    <location>
        <begin position="77"/>
        <end position="94"/>
    </location>
</feature>
<dbReference type="Proteomes" id="UP000001299">
    <property type="component" value="Chromosome 1"/>
</dbReference>
<dbReference type="InterPro" id="IPR035952">
    <property type="entry name" value="Rhomboid-like_sf"/>
</dbReference>
<feature type="transmembrane region" description="Helical" evidence="7">
    <location>
        <begin position="101"/>
        <end position="121"/>
    </location>
</feature>
<organism evidence="9 10">
    <name type="scientific">Butyrivibrio proteoclasticus (strain ATCC 51982 / DSM 14932 / B316)</name>
    <name type="common">Clostridium proteoclasticum</name>
    <dbReference type="NCBI Taxonomy" id="515622"/>
    <lineage>
        <taxon>Bacteria</taxon>
        <taxon>Bacillati</taxon>
        <taxon>Bacillota</taxon>
        <taxon>Clostridia</taxon>
        <taxon>Lachnospirales</taxon>
        <taxon>Lachnospiraceae</taxon>
        <taxon>Butyrivibrio</taxon>
    </lineage>
</organism>
<comment type="similarity">
    <text evidence="2">Belongs to the peptidase S54 family.</text>
</comment>
<dbReference type="GO" id="GO:0016020">
    <property type="term" value="C:membrane"/>
    <property type="evidence" value="ECO:0007669"/>
    <property type="project" value="UniProtKB-SubCell"/>
</dbReference>
<sequence>MPDSSDYKNQEFIEKQKKIYKSSYVTIALVIINAVIFVLGSMFFPFIYTIGVMYTPSVLQDGEYHRLVTAMFLHQDINHLFNNMMILLLVGAIIENYLGHVAYGIMYMAAGIFGNLLSMAYEVRNEVTWVSLGASGAVMGIVGFLVVWLVINRKSLAQDKSMLVRLLFLLLFVVEACFFQQGANTIAHLGGFIAGFIFGIINIILFNNRKDMEGIA</sequence>
<dbReference type="GO" id="GO:0004252">
    <property type="term" value="F:serine-type endopeptidase activity"/>
    <property type="evidence" value="ECO:0007669"/>
    <property type="project" value="InterPro"/>
</dbReference>
<proteinExistence type="inferred from homology"/>
<dbReference type="RefSeq" id="WP_013279487.1">
    <property type="nucleotide sequence ID" value="NC_014387.1"/>
</dbReference>
<reference evidence="9 10" key="1">
    <citation type="journal article" date="2010" name="PLoS ONE">
        <title>The glycobiome of the rumen bacterium Butyrivibrio proteoclasticus B316(T) highlights adaptation to a polysaccharide-rich environment.</title>
        <authorList>
            <person name="Kelly W.J."/>
            <person name="Leahy S.C."/>
            <person name="Altermann E."/>
            <person name="Yeoman C.J."/>
            <person name="Dunne J.C."/>
            <person name="Kong Z."/>
            <person name="Pacheco D.M."/>
            <person name="Li D."/>
            <person name="Noel S.J."/>
            <person name="Moon C.D."/>
            <person name="Cookson A.L."/>
            <person name="Attwood G.T."/>
        </authorList>
    </citation>
    <scope>NUCLEOTIDE SEQUENCE [LARGE SCALE GENOMIC DNA]</scope>
    <source>
        <strain evidence="10">ATCC 51982 / DSM 14932 / B316</strain>
    </source>
</reference>
<evidence type="ECO:0000256" key="4">
    <source>
        <dbReference type="ARBA" id="ARBA00022801"/>
    </source>
</evidence>
<dbReference type="Pfam" id="PF01694">
    <property type="entry name" value="Rhomboid"/>
    <property type="match status" value="1"/>
</dbReference>
<evidence type="ECO:0000256" key="1">
    <source>
        <dbReference type="ARBA" id="ARBA00004141"/>
    </source>
</evidence>